<name>A0ABR9ZPY4_9FIRM</name>
<keyword evidence="1" id="KW-0812">Transmembrane</keyword>
<protein>
    <submittedName>
        <fullName evidence="3">M23 family metallopeptidase</fullName>
    </submittedName>
</protein>
<dbReference type="SUPFAM" id="SSF51261">
    <property type="entry name" value="Duplicated hybrid motif"/>
    <property type="match status" value="1"/>
</dbReference>
<dbReference type="PANTHER" id="PTHR21666">
    <property type="entry name" value="PEPTIDASE-RELATED"/>
    <property type="match status" value="1"/>
</dbReference>
<dbReference type="Gene3D" id="2.70.70.10">
    <property type="entry name" value="Glucose Permease (Domain IIA)"/>
    <property type="match status" value="1"/>
</dbReference>
<dbReference type="Pfam" id="PF01551">
    <property type="entry name" value="Peptidase_M23"/>
    <property type="match status" value="1"/>
</dbReference>
<keyword evidence="1" id="KW-0472">Membrane</keyword>
<keyword evidence="1" id="KW-1133">Transmembrane helix</keyword>
<feature type="transmembrane region" description="Helical" evidence="1">
    <location>
        <begin position="30"/>
        <end position="54"/>
    </location>
</feature>
<proteinExistence type="predicted"/>
<dbReference type="PANTHER" id="PTHR21666:SF285">
    <property type="entry name" value="M23 FAMILY METALLOPEPTIDASE"/>
    <property type="match status" value="1"/>
</dbReference>
<comment type="caution">
    <text evidence="3">The sequence shown here is derived from an EMBL/GenBank/DDBJ whole genome shotgun (WGS) entry which is preliminary data.</text>
</comment>
<organism evidence="3 4">
    <name type="scientific">Fusibacter ferrireducens</name>
    <dbReference type="NCBI Taxonomy" id="2785058"/>
    <lineage>
        <taxon>Bacteria</taxon>
        <taxon>Bacillati</taxon>
        <taxon>Bacillota</taxon>
        <taxon>Clostridia</taxon>
        <taxon>Eubacteriales</taxon>
        <taxon>Eubacteriales Family XII. Incertae Sedis</taxon>
        <taxon>Fusibacter</taxon>
    </lineage>
</organism>
<dbReference type="EMBL" id="JADKNH010000003">
    <property type="protein sequence ID" value="MBF4692516.1"/>
    <property type="molecule type" value="Genomic_DNA"/>
</dbReference>
<evidence type="ECO:0000256" key="1">
    <source>
        <dbReference type="SAM" id="Phobius"/>
    </source>
</evidence>
<feature type="transmembrane region" description="Helical" evidence="1">
    <location>
        <begin position="66"/>
        <end position="86"/>
    </location>
</feature>
<feature type="transmembrane region" description="Helical" evidence="1">
    <location>
        <begin position="7"/>
        <end position="24"/>
    </location>
</feature>
<evidence type="ECO:0000313" key="4">
    <source>
        <dbReference type="Proteomes" id="UP000614200"/>
    </source>
</evidence>
<dbReference type="Proteomes" id="UP000614200">
    <property type="component" value="Unassembled WGS sequence"/>
</dbReference>
<reference evidence="3 4" key="1">
    <citation type="submission" date="2020-11" db="EMBL/GenBank/DDBJ databases">
        <title>Fusibacter basophilias sp. nov.</title>
        <authorList>
            <person name="Qiu D."/>
        </authorList>
    </citation>
    <scope>NUCLEOTIDE SEQUENCE [LARGE SCALE GENOMIC DNA]</scope>
    <source>
        <strain evidence="3 4">Q10-2</strain>
    </source>
</reference>
<feature type="domain" description="M23ase beta-sheet core" evidence="2">
    <location>
        <begin position="157"/>
        <end position="249"/>
    </location>
</feature>
<dbReference type="InterPro" id="IPR011055">
    <property type="entry name" value="Dup_hybrid_motif"/>
</dbReference>
<accession>A0ABR9ZPY4</accession>
<sequence>MIKTITMMMGLILIGLWGSVLFIGGRIGAYAWWGVIGYSVIGGIMLMGMFVNVLIRLVKKKKIHAIQIIVIGISLLTAYPLTWFLLRKPIAYPSDVNKASPAVVVDSPLKGKILVAWGGDDIQHNYHAWLSCERWAYDLVMAPTLIDSDDLDAYGIYGQALYAPVDGVVVGVYDQEQDIVPHATEFLSALGNYIFIQIDETGTYLVMSHLKPNSALVNVGQSVKTGEQIGLIGNTGSTTEPHLHIHHQRENPNEILLFAEGLPLYFRDYSSEKMPLGGLETNKEGKDILVGDHFFGN</sequence>
<keyword evidence="4" id="KW-1185">Reference proteome</keyword>
<dbReference type="InterPro" id="IPR016047">
    <property type="entry name" value="M23ase_b-sheet_dom"/>
</dbReference>
<gene>
    <name evidence="3" type="ORF">ISU02_05275</name>
</gene>
<evidence type="ECO:0000313" key="3">
    <source>
        <dbReference type="EMBL" id="MBF4692516.1"/>
    </source>
</evidence>
<evidence type="ECO:0000259" key="2">
    <source>
        <dbReference type="Pfam" id="PF01551"/>
    </source>
</evidence>
<dbReference type="InterPro" id="IPR050570">
    <property type="entry name" value="Cell_wall_metabolism_enzyme"/>
</dbReference>
<dbReference type="CDD" id="cd12797">
    <property type="entry name" value="M23_peptidase"/>
    <property type="match status" value="1"/>
</dbReference>